<sequence>MQIALGLILPPCIQGEALKDIGGRYFDVLVKKSLFDKTRHQHITYYRMHDLLHELAQFVSAQESFRAAYDPELGKDWKAKLSSTTSQIYVKNENGFRIVKLEHLRCCGGLQCQIMSREVEIRFCQERARQPPTTKMSKYTIHILIVKKNLFEQLPFLKSLKLDGMPRVKWLENKLSGDDKYHAFPLLEKWFEAEVVAEDGCLFPCLIEWVLSYSLKLKELPSLPSKLKRLMIYEIEWTTLNFRSS</sequence>
<proteinExistence type="predicted"/>
<feature type="domain" description="Disease resistance protein winged helix" evidence="1">
    <location>
        <begin position="3"/>
        <end position="56"/>
    </location>
</feature>
<dbReference type="EMBL" id="JAGFBR010000010">
    <property type="protein sequence ID" value="KAH0460694.1"/>
    <property type="molecule type" value="Genomic_DNA"/>
</dbReference>
<comment type="caution">
    <text evidence="2">The sequence shown here is derived from an EMBL/GenBank/DDBJ whole genome shotgun (WGS) entry which is preliminary data.</text>
</comment>
<name>A0AAV7GFZ3_DENCH</name>
<reference evidence="2 3" key="1">
    <citation type="journal article" date="2021" name="Hortic Res">
        <title>Chromosome-scale assembly of the Dendrobium chrysotoxum genome enhances the understanding of orchid evolution.</title>
        <authorList>
            <person name="Zhang Y."/>
            <person name="Zhang G.Q."/>
            <person name="Zhang D."/>
            <person name="Liu X.D."/>
            <person name="Xu X.Y."/>
            <person name="Sun W.H."/>
            <person name="Yu X."/>
            <person name="Zhu X."/>
            <person name="Wang Z.W."/>
            <person name="Zhao X."/>
            <person name="Zhong W.Y."/>
            <person name="Chen H."/>
            <person name="Yin W.L."/>
            <person name="Huang T."/>
            <person name="Niu S.C."/>
            <person name="Liu Z.J."/>
        </authorList>
    </citation>
    <scope>NUCLEOTIDE SEQUENCE [LARGE SCALE GENOMIC DNA]</scope>
    <source>
        <strain evidence="2">Lindl</strain>
    </source>
</reference>
<gene>
    <name evidence="2" type="ORF">IEQ34_011357</name>
</gene>
<dbReference type="InterPro" id="IPR058922">
    <property type="entry name" value="WHD_DRP"/>
</dbReference>
<protein>
    <recommendedName>
        <fullName evidence="1">Disease resistance protein winged helix domain-containing protein</fullName>
    </recommendedName>
</protein>
<dbReference type="Pfam" id="PF23559">
    <property type="entry name" value="WHD_DRP"/>
    <property type="match status" value="1"/>
</dbReference>
<keyword evidence="3" id="KW-1185">Reference proteome</keyword>
<dbReference type="Proteomes" id="UP000775213">
    <property type="component" value="Unassembled WGS sequence"/>
</dbReference>
<evidence type="ECO:0000259" key="1">
    <source>
        <dbReference type="Pfam" id="PF23559"/>
    </source>
</evidence>
<accession>A0AAV7GFZ3</accession>
<dbReference type="AlphaFoldDB" id="A0AAV7GFZ3"/>
<organism evidence="2 3">
    <name type="scientific">Dendrobium chrysotoxum</name>
    <name type="common">Orchid</name>
    <dbReference type="NCBI Taxonomy" id="161865"/>
    <lineage>
        <taxon>Eukaryota</taxon>
        <taxon>Viridiplantae</taxon>
        <taxon>Streptophyta</taxon>
        <taxon>Embryophyta</taxon>
        <taxon>Tracheophyta</taxon>
        <taxon>Spermatophyta</taxon>
        <taxon>Magnoliopsida</taxon>
        <taxon>Liliopsida</taxon>
        <taxon>Asparagales</taxon>
        <taxon>Orchidaceae</taxon>
        <taxon>Epidendroideae</taxon>
        <taxon>Malaxideae</taxon>
        <taxon>Dendrobiinae</taxon>
        <taxon>Dendrobium</taxon>
    </lineage>
</organism>
<evidence type="ECO:0000313" key="2">
    <source>
        <dbReference type="EMBL" id="KAH0460694.1"/>
    </source>
</evidence>
<evidence type="ECO:0000313" key="3">
    <source>
        <dbReference type="Proteomes" id="UP000775213"/>
    </source>
</evidence>